<comment type="catalytic activity">
    <reaction evidence="14 15">
        <text>ATP + H2O = ADP + phosphate + H(+)</text>
        <dbReference type="Rhea" id="RHEA:13065"/>
        <dbReference type="ChEBI" id="CHEBI:15377"/>
        <dbReference type="ChEBI" id="CHEBI:15378"/>
        <dbReference type="ChEBI" id="CHEBI:30616"/>
        <dbReference type="ChEBI" id="CHEBI:43474"/>
        <dbReference type="ChEBI" id="CHEBI:456216"/>
        <dbReference type="EC" id="5.6.2.4"/>
    </reaction>
</comment>
<sequence>MELNSSIEKEFRLNPRQKTALGKLGLKTIKDLLFYFPSRYENFSERKNIINLTEGDKTTVFGEVLEASLGKTWRKKMAVSEISLGDNTGIIKAVWFHQPYMAKIITVGDKVALTGKISRNKSGIFISNPDFEKISRYEALGAGSMLLPVYSETSGVTSRWMRFAIQKILNSLEEDVADPIPEEILKKYHLPSLKSSLIFIHKPQKIKDAEAARKRLAFEEIFFIQLERLKQRKEREKHHSLKINFDQEELEKFLSSFPFKLTGAQKNAISAVAEDMRKNFPMSRLLEGDVGSGKTAVAIAAAYLAISADYQVAYMAPTEILAGQHFQSFIEYFSELRLAPKIGLITSSGCQKFPSKVNPDEATKISKSQLLKWVAGGEIPILIGTHSLIQNSVKFKNLALVIIDEQHRFGARQRASLAISKSENTPHLLSMTATPIPRTLALTIYGDLDLSLLDELPAGRKSPITKIINPEERETAYSMIREEINKGRQAYIICPRIDEPDPEKEMAILAKSVKEEAKRLKKEIFPEWEIGILHGKMTPPEKENVLSDFKENKIQILVATSVVEVGINAPNATVIIIEGAERFGLAQLHQLRGRVIRSSYQPYCFVFAESKSQKTIERLKALTTAKNGFELAEYDLKIRGAGELSGGKQWGISDIGMEALRNIKMVEAARTESQKIIAESPGLEKYPPLAQALKNRVKQIHFE</sequence>
<dbReference type="EC" id="5.6.2.4" evidence="13 15"/>
<dbReference type="Gene3D" id="3.40.50.300">
    <property type="entry name" value="P-loop containing nucleotide triphosphate hydrolases"/>
    <property type="match status" value="2"/>
</dbReference>
<keyword evidence="5 15" id="KW-0378">Hydrolase</keyword>
<keyword evidence="9 15" id="KW-0233">DNA recombination</keyword>
<dbReference type="SUPFAM" id="SSF50249">
    <property type="entry name" value="Nucleic acid-binding proteins"/>
    <property type="match status" value="1"/>
</dbReference>
<dbReference type="PROSITE" id="PS51192">
    <property type="entry name" value="HELICASE_ATP_BIND_1"/>
    <property type="match status" value="1"/>
</dbReference>
<dbReference type="InterPro" id="IPR047112">
    <property type="entry name" value="RecG/Mfd"/>
</dbReference>
<dbReference type="GO" id="GO:0043138">
    <property type="term" value="F:3'-5' DNA helicase activity"/>
    <property type="evidence" value="ECO:0007669"/>
    <property type="project" value="UniProtKB-EC"/>
</dbReference>
<gene>
    <name evidence="18" type="ORF">A2Z62_00345</name>
</gene>
<comment type="function">
    <text evidence="15">Plays a critical role in recombination and DNA repair. Helps process Holliday junction intermediates to mature products by catalyzing branch migration. Has replication fork regression activity, unwinds stalled or blocked replication forks to make a HJ that can be resolved. Has a DNA unwinding activity characteristic of a DNA helicase with 3'-5' polarity.</text>
</comment>
<dbReference type="SMART" id="SM00490">
    <property type="entry name" value="HELICc"/>
    <property type="match status" value="1"/>
</dbReference>
<keyword evidence="6 15" id="KW-0347">Helicase</keyword>
<dbReference type="PANTHER" id="PTHR47964">
    <property type="entry name" value="ATP-DEPENDENT DNA HELICASE HOMOLOG RECG, CHLOROPLASTIC"/>
    <property type="match status" value="1"/>
</dbReference>
<dbReference type="GO" id="GO:0006281">
    <property type="term" value="P:DNA repair"/>
    <property type="evidence" value="ECO:0007669"/>
    <property type="project" value="UniProtKB-UniRule"/>
</dbReference>
<evidence type="ECO:0000256" key="3">
    <source>
        <dbReference type="ARBA" id="ARBA00022741"/>
    </source>
</evidence>
<dbReference type="CDD" id="cd04488">
    <property type="entry name" value="RecG_wedge_OBF"/>
    <property type="match status" value="1"/>
</dbReference>
<accession>A0A1G2Q263</accession>
<dbReference type="EMBL" id="MHTA01000027">
    <property type="protein sequence ID" value="OHA53931.1"/>
    <property type="molecule type" value="Genomic_DNA"/>
</dbReference>
<name>A0A1G2Q263_9BACT</name>
<dbReference type="SUPFAM" id="SSF52540">
    <property type="entry name" value="P-loop containing nucleoside triphosphate hydrolases"/>
    <property type="match status" value="2"/>
</dbReference>
<organism evidence="18 19">
    <name type="scientific">Candidatus Terrybacteria bacterium RIFCSPLOWO2_02_42_20</name>
    <dbReference type="NCBI Taxonomy" id="1802370"/>
    <lineage>
        <taxon>Bacteria</taxon>
        <taxon>Candidatus Terryibacteriota</taxon>
    </lineage>
</organism>
<comment type="similarity">
    <text evidence="1 15">Belongs to the helicase family. RecG subfamily.</text>
</comment>
<keyword evidence="3 15" id="KW-0547">Nucleotide-binding</keyword>
<dbReference type="NCBIfam" id="TIGR00643">
    <property type="entry name" value="recG"/>
    <property type="match status" value="1"/>
</dbReference>
<dbReference type="NCBIfam" id="NF008165">
    <property type="entry name" value="PRK10917.1-3"/>
    <property type="match status" value="1"/>
</dbReference>
<dbReference type="GO" id="GO:0005524">
    <property type="term" value="F:ATP binding"/>
    <property type="evidence" value="ECO:0007669"/>
    <property type="project" value="UniProtKB-KW"/>
</dbReference>
<evidence type="ECO:0000256" key="14">
    <source>
        <dbReference type="ARBA" id="ARBA00048988"/>
    </source>
</evidence>
<evidence type="ECO:0000256" key="12">
    <source>
        <dbReference type="ARBA" id="ARBA00034617"/>
    </source>
</evidence>
<proteinExistence type="inferred from homology"/>
<dbReference type="GO" id="GO:0006310">
    <property type="term" value="P:DNA recombination"/>
    <property type="evidence" value="ECO:0007669"/>
    <property type="project" value="UniProtKB-UniRule"/>
</dbReference>
<dbReference type="GO" id="GO:0016887">
    <property type="term" value="F:ATP hydrolysis activity"/>
    <property type="evidence" value="ECO:0007669"/>
    <property type="project" value="RHEA"/>
</dbReference>
<dbReference type="InterPro" id="IPR004609">
    <property type="entry name" value="ATP-dep_DNA_helicase_RecG"/>
</dbReference>
<evidence type="ECO:0000256" key="15">
    <source>
        <dbReference type="RuleBase" id="RU363016"/>
    </source>
</evidence>
<dbReference type="InterPro" id="IPR045562">
    <property type="entry name" value="RecG_dom3_C"/>
</dbReference>
<feature type="domain" description="Helicase ATP-binding" evidence="16">
    <location>
        <begin position="275"/>
        <end position="453"/>
    </location>
</feature>
<evidence type="ECO:0000256" key="6">
    <source>
        <dbReference type="ARBA" id="ARBA00022806"/>
    </source>
</evidence>
<comment type="catalytic activity">
    <reaction evidence="12 15">
        <text>Couples ATP hydrolysis with the unwinding of duplex DNA by translocating in the 3'-5' direction.</text>
        <dbReference type="EC" id="5.6.2.4"/>
    </reaction>
</comment>
<evidence type="ECO:0000256" key="4">
    <source>
        <dbReference type="ARBA" id="ARBA00022763"/>
    </source>
</evidence>
<keyword evidence="8" id="KW-0238">DNA-binding</keyword>
<evidence type="ECO:0000256" key="5">
    <source>
        <dbReference type="ARBA" id="ARBA00022801"/>
    </source>
</evidence>
<dbReference type="GO" id="GO:0003677">
    <property type="term" value="F:DNA binding"/>
    <property type="evidence" value="ECO:0007669"/>
    <property type="project" value="UniProtKB-KW"/>
</dbReference>
<keyword evidence="7 15" id="KW-0067">ATP-binding</keyword>
<dbReference type="InterPro" id="IPR001650">
    <property type="entry name" value="Helicase_C-like"/>
</dbReference>
<dbReference type="Pfam" id="PF00270">
    <property type="entry name" value="DEAD"/>
    <property type="match status" value="1"/>
</dbReference>
<feature type="domain" description="Helicase C-terminal" evidence="17">
    <location>
        <begin position="472"/>
        <end position="637"/>
    </location>
</feature>
<dbReference type="PANTHER" id="PTHR47964:SF1">
    <property type="entry name" value="ATP-DEPENDENT DNA HELICASE HOMOLOG RECG, CHLOROPLASTIC"/>
    <property type="match status" value="1"/>
</dbReference>
<keyword evidence="4 15" id="KW-0227">DNA damage</keyword>
<evidence type="ECO:0000259" key="17">
    <source>
        <dbReference type="PROSITE" id="PS51194"/>
    </source>
</evidence>
<keyword evidence="11" id="KW-0413">Isomerase</keyword>
<dbReference type="STRING" id="1802370.A2Z62_00345"/>
<dbReference type="Pfam" id="PF19833">
    <property type="entry name" value="RecG_dom3_C"/>
    <property type="match status" value="1"/>
</dbReference>
<evidence type="ECO:0000313" key="18">
    <source>
        <dbReference type="EMBL" id="OHA53931.1"/>
    </source>
</evidence>
<dbReference type="AlphaFoldDB" id="A0A1G2Q263"/>
<evidence type="ECO:0000256" key="1">
    <source>
        <dbReference type="ARBA" id="ARBA00007504"/>
    </source>
</evidence>
<dbReference type="InterPro" id="IPR033454">
    <property type="entry name" value="RecG_wedge"/>
</dbReference>
<evidence type="ECO:0000259" key="16">
    <source>
        <dbReference type="PROSITE" id="PS51192"/>
    </source>
</evidence>
<dbReference type="Pfam" id="PF00271">
    <property type="entry name" value="Helicase_C"/>
    <property type="match status" value="1"/>
</dbReference>
<dbReference type="SMART" id="SM00487">
    <property type="entry name" value="DEXDc"/>
    <property type="match status" value="1"/>
</dbReference>
<keyword evidence="10 15" id="KW-0234">DNA repair</keyword>
<evidence type="ECO:0000256" key="9">
    <source>
        <dbReference type="ARBA" id="ARBA00023172"/>
    </source>
</evidence>
<dbReference type="Pfam" id="PF17191">
    <property type="entry name" value="RecG_wedge"/>
    <property type="match status" value="1"/>
</dbReference>
<comment type="caution">
    <text evidence="18">The sequence shown here is derived from an EMBL/GenBank/DDBJ whole genome shotgun (WGS) entry which is preliminary data.</text>
</comment>
<dbReference type="PROSITE" id="PS51194">
    <property type="entry name" value="HELICASE_CTER"/>
    <property type="match status" value="1"/>
</dbReference>
<evidence type="ECO:0000313" key="19">
    <source>
        <dbReference type="Proteomes" id="UP000177649"/>
    </source>
</evidence>
<evidence type="ECO:0000256" key="10">
    <source>
        <dbReference type="ARBA" id="ARBA00023204"/>
    </source>
</evidence>
<dbReference type="InterPro" id="IPR014001">
    <property type="entry name" value="Helicase_ATP-bd"/>
</dbReference>
<dbReference type="NCBIfam" id="NF008168">
    <property type="entry name" value="PRK10917.2-2"/>
    <property type="match status" value="1"/>
</dbReference>
<dbReference type="Gene3D" id="2.40.50.140">
    <property type="entry name" value="Nucleic acid-binding proteins"/>
    <property type="match status" value="1"/>
</dbReference>
<dbReference type="InterPro" id="IPR012340">
    <property type="entry name" value="NA-bd_OB-fold"/>
</dbReference>
<evidence type="ECO:0000256" key="7">
    <source>
        <dbReference type="ARBA" id="ARBA00022840"/>
    </source>
</evidence>
<evidence type="ECO:0000256" key="8">
    <source>
        <dbReference type="ARBA" id="ARBA00023125"/>
    </source>
</evidence>
<evidence type="ECO:0000256" key="2">
    <source>
        <dbReference type="ARBA" id="ARBA00017846"/>
    </source>
</evidence>
<dbReference type="Proteomes" id="UP000177649">
    <property type="component" value="Unassembled WGS sequence"/>
</dbReference>
<reference evidence="18 19" key="1">
    <citation type="journal article" date="2016" name="Nat. Commun.">
        <title>Thousands of microbial genomes shed light on interconnected biogeochemical processes in an aquifer system.</title>
        <authorList>
            <person name="Anantharaman K."/>
            <person name="Brown C.T."/>
            <person name="Hug L.A."/>
            <person name="Sharon I."/>
            <person name="Castelle C.J."/>
            <person name="Probst A.J."/>
            <person name="Thomas B.C."/>
            <person name="Singh A."/>
            <person name="Wilkins M.J."/>
            <person name="Karaoz U."/>
            <person name="Brodie E.L."/>
            <person name="Williams K.H."/>
            <person name="Hubbard S.S."/>
            <person name="Banfield J.F."/>
        </authorList>
    </citation>
    <scope>NUCLEOTIDE SEQUENCE [LARGE SCALE GENOMIC DNA]</scope>
</reference>
<dbReference type="InterPro" id="IPR027417">
    <property type="entry name" value="P-loop_NTPase"/>
</dbReference>
<evidence type="ECO:0000256" key="11">
    <source>
        <dbReference type="ARBA" id="ARBA00023235"/>
    </source>
</evidence>
<evidence type="ECO:0000256" key="13">
    <source>
        <dbReference type="ARBA" id="ARBA00034808"/>
    </source>
</evidence>
<protein>
    <recommendedName>
        <fullName evidence="2 15">ATP-dependent DNA helicase RecG</fullName>
        <ecNumber evidence="13 15">5.6.2.4</ecNumber>
    </recommendedName>
</protein>
<dbReference type="InterPro" id="IPR011545">
    <property type="entry name" value="DEAD/DEAH_box_helicase_dom"/>
</dbReference>